<evidence type="ECO:0000259" key="1">
    <source>
        <dbReference type="SMART" id="SM00481"/>
    </source>
</evidence>
<reference evidence="2" key="2">
    <citation type="submission" date="2021-04" db="EMBL/GenBank/DDBJ databases">
        <authorList>
            <person name="Gilroy R."/>
        </authorList>
    </citation>
    <scope>NUCLEOTIDE SEQUENCE</scope>
    <source>
        <strain evidence="2">CHK195-9823</strain>
    </source>
</reference>
<name>A0A9D1TGT6_9FIRM</name>
<dbReference type="Gene3D" id="3.20.20.140">
    <property type="entry name" value="Metal-dependent hydrolases"/>
    <property type="match status" value="1"/>
</dbReference>
<sequence>MKYVLDAHTHTIASGHAYSTIREMAKAASEKGLELLGITEHSMKMPGTCQLFYFENLKMVDRSMYGVELYMGTELNIMDYEGHVDMGEKTLEKMDIVIASMHIPCIKPGTREENTSAYLEIMKNPYLHIIGHPDDARYEVDYLALVQCAKEHRVLLEVNNNSLDSRCGRQGGEENIRTMLKLCMEYQVPVIVDSDAHMDSLVGSHQYVQKILEELQFPEELVVNRSVEVFKKYVNKDKIL</sequence>
<dbReference type="InterPro" id="IPR050243">
    <property type="entry name" value="PHP_phosphatase"/>
</dbReference>
<dbReference type="InterPro" id="IPR016195">
    <property type="entry name" value="Pol/histidinol_Pase-like"/>
</dbReference>
<feature type="domain" description="Polymerase/histidinol phosphatase N-terminal" evidence="1">
    <location>
        <begin position="5"/>
        <end position="79"/>
    </location>
</feature>
<accession>A0A9D1TGT6</accession>
<dbReference type="PANTHER" id="PTHR36928:SF1">
    <property type="entry name" value="PHOSPHATASE YCDX-RELATED"/>
    <property type="match status" value="1"/>
</dbReference>
<organism evidence="2 3">
    <name type="scientific">Candidatus Blautia stercorigallinarum</name>
    <dbReference type="NCBI Taxonomy" id="2838501"/>
    <lineage>
        <taxon>Bacteria</taxon>
        <taxon>Bacillati</taxon>
        <taxon>Bacillota</taxon>
        <taxon>Clostridia</taxon>
        <taxon>Lachnospirales</taxon>
        <taxon>Lachnospiraceae</taxon>
        <taxon>Blautia</taxon>
    </lineage>
</organism>
<dbReference type="Proteomes" id="UP000886814">
    <property type="component" value="Unassembled WGS sequence"/>
</dbReference>
<dbReference type="GO" id="GO:0008270">
    <property type="term" value="F:zinc ion binding"/>
    <property type="evidence" value="ECO:0007669"/>
    <property type="project" value="TreeGrafter"/>
</dbReference>
<dbReference type="Pfam" id="PF02811">
    <property type="entry name" value="PHP"/>
    <property type="match status" value="1"/>
</dbReference>
<dbReference type="GO" id="GO:0005829">
    <property type="term" value="C:cytosol"/>
    <property type="evidence" value="ECO:0007669"/>
    <property type="project" value="TreeGrafter"/>
</dbReference>
<dbReference type="EMBL" id="DXIQ01000067">
    <property type="protein sequence ID" value="HIV39361.1"/>
    <property type="molecule type" value="Genomic_DNA"/>
</dbReference>
<proteinExistence type="predicted"/>
<protein>
    <submittedName>
        <fullName evidence="2">Phosphatase</fullName>
    </submittedName>
</protein>
<dbReference type="CDD" id="cd07437">
    <property type="entry name" value="PHP_HisPPase_Ycdx_like"/>
    <property type="match status" value="1"/>
</dbReference>
<evidence type="ECO:0000313" key="2">
    <source>
        <dbReference type="EMBL" id="HIV39361.1"/>
    </source>
</evidence>
<dbReference type="AlphaFoldDB" id="A0A9D1TGT6"/>
<dbReference type="SMART" id="SM00481">
    <property type="entry name" value="POLIIIAc"/>
    <property type="match status" value="1"/>
</dbReference>
<dbReference type="SUPFAM" id="SSF89550">
    <property type="entry name" value="PHP domain-like"/>
    <property type="match status" value="1"/>
</dbReference>
<reference evidence="2" key="1">
    <citation type="journal article" date="2021" name="PeerJ">
        <title>Extensive microbial diversity within the chicken gut microbiome revealed by metagenomics and culture.</title>
        <authorList>
            <person name="Gilroy R."/>
            <person name="Ravi A."/>
            <person name="Getino M."/>
            <person name="Pursley I."/>
            <person name="Horton D.L."/>
            <person name="Alikhan N.F."/>
            <person name="Baker D."/>
            <person name="Gharbi K."/>
            <person name="Hall N."/>
            <person name="Watson M."/>
            <person name="Adriaenssens E.M."/>
            <person name="Foster-Nyarko E."/>
            <person name="Jarju S."/>
            <person name="Secka A."/>
            <person name="Antonio M."/>
            <person name="Oren A."/>
            <person name="Chaudhuri R.R."/>
            <person name="La Ragione R."/>
            <person name="Hildebrand F."/>
            <person name="Pallen M.J."/>
        </authorList>
    </citation>
    <scope>NUCLEOTIDE SEQUENCE</scope>
    <source>
        <strain evidence="2">CHK195-9823</strain>
    </source>
</reference>
<comment type="caution">
    <text evidence="2">The sequence shown here is derived from an EMBL/GenBank/DDBJ whole genome shotgun (WGS) entry which is preliminary data.</text>
</comment>
<dbReference type="InterPro" id="IPR004013">
    <property type="entry name" value="PHP_dom"/>
</dbReference>
<dbReference type="PANTHER" id="PTHR36928">
    <property type="entry name" value="PHOSPHATASE YCDX-RELATED"/>
    <property type="match status" value="1"/>
</dbReference>
<gene>
    <name evidence="2" type="ORF">H9747_10275</name>
</gene>
<evidence type="ECO:0000313" key="3">
    <source>
        <dbReference type="Proteomes" id="UP000886814"/>
    </source>
</evidence>
<dbReference type="InterPro" id="IPR003141">
    <property type="entry name" value="Pol/His_phosphatase_N"/>
</dbReference>
<dbReference type="GO" id="GO:0042578">
    <property type="term" value="F:phosphoric ester hydrolase activity"/>
    <property type="evidence" value="ECO:0007669"/>
    <property type="project" value="TreeGrafter"/>
</dbReference>
<dbReference type="NCBIfam" id="NF006702">
    <property type="entry name" value="PRK09248.1"/>
    <property type="match status" value="1"/>
</dbReference>